<evidence type="ECO:0000256" key="6">
    <source>
        <dbReference type="ARBA" id="ARBA00022989"/>
    </source>
</evidence>
<dbReference type="GO" id="GO:0006843">
    <property type="term" value="P:mitochondrial citrate transmembrane transport"/>
    <property type="evidence" value="ECO:0007669"/>
    <property type="project" value="TreeGrafter"/>
</dbReference>
<comment type="similarity">
    <text evidence="2 10">Belongs to the mitochondrial carrier (TC 2.A.29) family.</text>
</comment>
<evidence type="ECO:0000256" key="4">
    <source>
        <dbReference type="ARBA" id="ARBA00022692"/>
    </source>
</evidence>
<dbReference type="InterPro" id="IPR002067">
    <property type="entry name" value="MCP"/>
</dbReference>
<comment type="subcellular location">
    <subcellularLocation>
        <location evidence="1">Mitochondrion membrane</location>
        <topology evidence="1">Multi-pass membrane protein</topology>
    </subcellularLocation>
</comment>
<evidence type="ECO:0000256" key="5">
    <source>
        <dbReference type="ARBA" id="ARBA00022737"/>
    </source>
</evidence>
<dbReference type="PANTHER" id="PTHR45788:SF4">
    <property type="entry name" value="TRICARBOXYLATE TRANSPORT PROTEIN, MITOCHONDRIAL"/>
    <property type="match status" value="1"/>
</dbReference>
<evidence type="ECO:0000256" key="7">
    <source>
        <dbReference type="ARBA" id="ARBA00023128"/>
    </source>
</evidence>
<feature type="repeat" description="Solcar" evidence="9">
    <location>
        <begin position="128"/>
        <end position="217"/>
    </location>
</feature>
<dbReference type="InterPro" id="IPR023395">
    <property type="entry name" value="MCP_dom_sf"/>
</dbReference>
<keyword evidence="4 9" id="KW-0812">Transmembrane</keyword>
<keyword evidence="3 10" id="KW-0813">Transport</keyword>
<evidence type="ECO:0000256" key="3">
    <source>
        <dbReference type="ARBA" id="ARBA00022448"/>
    </source>
</evidence>
<dbReference type="Gene3D" id="1.50.40.10">
    <property type="entry name" value="Mitochondrial carrier domain"/>
    <property type="match status" value="2"/>
</dbReference>
<organism evidence="12 13">
    <name type="scientific">Syncephalis pseudoplumigaleata</name>
    <dbReference type="NCBI Taxonomy" id="1712513"/>
    <lineage>
        <taxon>Eukaryota</taxon>
        <taxon>Fungi</taxon>
        <taxon>Fungi incertae sedis</taxon>
        <taxon>Zoopagomycota</taxon>
        <taxon>Zoopagomycotina</taxon>
        <taxon>Zoopagomycetes</taxon>
        <taxon>Zoopagales</taxon>
        <taxon>Piptocephalidaceae</taxon>
        <taxon>Syncephalis</taxon>
    </lineage>
</organism>
<dbReference type="PRINTS" id="PR00926">
    <property type="entry name" value="MITOCARRIER"/>
</dbReference>
<keyword evidence="5" id="KW-0677">Repeat</keyword>
<accession>A0A4V1J1G0</accession>
<name>A0A4V1J1G0_9FUNG</name>
<keyword evidence="7" id="KW-0496">Mitochondrion</keyword>
<protein>
    <submittedName>
        <fullName evidence="12">Mitochondrial tricarboxylate transporter</fullName>
    </submittedName>
</protein>
<feature type="repeat" description="Solcar" evidence="9">
    <location>
        <begin position="12"/>
        <end position="100"/>
    </location>
</feature>
<feature type="repeat" description="Solcar" evidence="9">
    <location>
        <begin position="228"/>
        <end position="314"/>
    </location>
</feature>
<dbReference type="FunFam" id="1.50.40.10:FF:000007">
    <property type="entry name" value="Mitochondrial tricarboxylate transport protein-like"/>
    <property type="match status" value="1"/>
</dbReference>
<dbReference type="OrthoDB" id="44467at2759"/>
<evidence type="ECO:0000256" key="9">
    <source>
        <dbReference type="PROSITE-ProRule" id="PRU00282"/>
    </source>
</evidence>
<reference evidence="13" key="1">
    <citation type="journal article" date="2018" name="Nat. Microbiol.">
        <title>Leveraging single-cell genomics to expand the fungal tree of life.</title>
        <authorList>
            <person name="Ahrendt S.R."/>
            <person name="Quandt C.A."/>
            <person name="Ciobanu D."/>
            <person name="Clum A."/>
            <person name="Salamov A."/>
            <person name="Andreopoulos B."/>
            <person name="Cheng J.F."/>
            <person name="Woyke T."/>
            <person name="Pelin A."/>
            <person name="Henrissat B."/>
            <person name="Reynolds N.K."/>
            <person name="Benny G.L."/>
            <person name="Smith M.E."/>
            <person name="James T.Y."/>
            <person name="Grigoriev I.V."/>
        </authorList>
    </citation>
    <scope>NUCLEOTIDE SEQUENCE [LARGE SCALE GENOMIC DNA]</scope>
    <source>
        <strain evidence="13">Benny S71-1</strain>
    </source>
</reference>
<dbReference type="Pfam" id="PF00153">
    <property type="entry name" value="Mito_carr"/>
    <property type="match status" value="3"/>
</dbReference>
<keyword evidence="6 11" id="KW-1133">Transmembrane helix</keyword>
<dbReference type="PROSITE" id="PS50920">
    <property type="entry name" value="SOLCAR"/>
    <property type="match status" value="3"/>
</dbReference>
<dbReference type="EMBL" id="KZ989967">
    <property type="protein sequence ID" value="RKP24929.1"/>
    <property type="molecule type" value="Genomic_DNA"/>
</dbReference>
<evidence type="ECO:0000313" key="13">
    <source>
        <dbReference type="Proteomes" id="UP000278143"/>
    </source>
</evidence>
<dbReference type="PANTHER" id="PTHR45788">
    <property type="entry name" value="SUCCINATE/FUMARATE MITOCHONDRIAL TRANSPORTER-RELATED"/>
    <property type="match status" value="1"/>
</dbReference>
<evidence type="ECO:0000256" key="1">
    <source>
        <dbReference type="ARBA" id="ARBA00004225"/>
    </source>
</evidence>
<proteinExistence type="inferred from homology"/>
<dbReference type="AlphaFoldDB" id="A0A4V1J1G0"/>
<keyword evidence="8 9" id="KW-0472">Membrane</keyword>
<dbReference type="InterPro" id="IPR018108">
    <property type="entry name" value="MCP_transmembrane"/>
</dbReference>
<sequence length="325" mass="35615">MAASSDKSQLPKRRWFSLVAGGVAGAVEATTTYPTEYIKTQLQLQDGSGRVKFRGPIHCLTTTVRENGVLSLYRGLSAMIIGTASKAAIRFVSFERFKAFLVDEQGRLSGPRAMLGKDRMMMMMVMVIVTTVCPAAGMGAGVCEAVLVVTPTETIKTKLIHDQNQPQPKYRGLIHGVTTIIRTEGPMGIYRGLFPVVARQGANQAVRFSVYSSMKQWIQARQPANQPVHWATTFGIGMVAGTITVYATMPLDVVKTKMQGIGAKERYRNSLRCAYLVMKEEGLPAFWKGATPRLSRLIFSGGIVFTVYEQVLHLLNATVSDDIDA</sequence>
<evidence type="ECO:0000256" key="11">
    <source>
        <dbReference type="SAM" id="Phobius"/>
    </source>
</evidence>
<dbReference type="Proteomes" id="UP000278143">
    <property type="component" value="Unassembled WGS sequence"/>
</dbReference>
<evidence type="ECO:0000256" key="8">
    <source>
        <dbReference type="ARBA" id="ARBA00023136"/>
    </source>
</evidence>
<feature type="transmembrane region" description="Helical" evidence="11">
    <location>
        <begin position="121"/>
        <end position="142"/>
    </location>
</feature>
<dbReference type="InterPro" id="IPR049563">
    <property type="entry name" value="TXTP-like"/>
</dbReference>
<evidence type="ECO:0000256" key="10">
    <source>
        <dbReference type="RuleBase" id="RU000488"/>
    </source>
</evidence>
<dbReference type="GO" id="GO:0031966">
    <property type="term" value="C:mitochondrial membrane"/>
    <property type="evidence" value="ECO:0007669"/>
    <property type="project" value="UniProtKB-SubCell"/>
</dbReference>
<keyword evidence="13" id="KW-1185">Reference proteome</keyword>
<dbReference type="GO" id="GO:0071913">
    <property type="term" value="F:citrate secondary active transmembrane transporter activity"/>
    <property type="evidence" value="ECO:0007669"/>
    <property type="project" value="TreeGrafter"/>
</dbReference>
<evidence type="ECO:0000256" key="2">
    <source>
        <dbReference type="ARBA" id="ARBA00006375"/>
    </source>
</evidence>
<gene>
    <name evidence="12" type="ORF">SYNPS1DRAFT_29326</name>
</gene>
<dbReference type="SUPFAM" id="SSF103506">
    <property type="entry name" value="Mitochondrial carrier"/>
    <property type="match status" value="1"/>
</dbReference>
<evidence type="ECO:0000313" key="12">
    <source>
        <dbReference type="EMBL" id="RKP24929.1"/>
    </source>
</evidence>